<protein>
    <submittedName>
        <fullName evidence="1">Type IX secretion system membrane protein PorP/SprF</fullName>
    </submittedName>
</protein>
<evidence type="ECO:0000313" key="2">
    <source>
        <dbReference type="Proteomes" id="UP000772618"/>
    </source>
</evidence>
<accession>A0ABS5VR02</accession>
<sequence length="317" mass="36183">MLSLKRIFLTTLLLSTILIPGIAQQYPVFSQYYFNELVINPAYAGSHVQFSTTAMYRNQWVNFPGAPKTYHLTTHTSLMKNKIGVGLMLNHDEIGSYKNEHIYGNYAYKLHFKNATLSMGLQAGFNLLGADYSKLSLQNPDGIDASFSNLINEVKPNFGAGLFYSTKNYFLGFSVPFILNNQVIKSVEELAGGIREARYYFLRGGAILPLDRMNKVKINPSVMLRTQEGQPLTFDLNNAFIFYDVFSIGWSYRLGDSFITFIDLKINDRIHFGYSYDLTTSNINGFSNGTHEFMINFRTIIRPIHGNPECPQYYNYR</sequence>
<name>A0ABS5VR02_9BACT</name>
<gene>
    <name evidence="1" type="ORF">KK060_08275</name>
</gene>
<keyword evidence="2" id="KW-1185">Reference proteome</keyword>
<dbReference type="RefSeq" id="WP_254153237.1">
    <property type="nucleotide sequence ID" value="NZ_JAHESD010000013.1"/>
</dbReference>
<reference evidence="1 2" key="1">
    <citation type="submission" date="2021-05" db="EMBL/GenBank/DDBJ databases">
        <title>A Polyphasic approach of four new species of the genus Ohtaekwangia: Ohtaekwangia histidinii sp. nov., Ohtaekwangia cretensis sp. nov., Ohtaekwangia indiensis sp. nov., Ohtaekwangia reichenbachii sp. nov. from diverse environment.</title>
        <authorList>
            <person name="Octaviana S."/>
        </authorList>
    </citation>
    <scope>NUCLEOTIDE SEQUENCE [LARGE SCALE GENOMIC DNA]</scope>
    <source>
        <strain evidence="1 2">PWU20</strain>
    </source>
</reference>
<evidence type="ECO:0000313" key="1">
    <source>
        <dbReference type="EMBL" id="MBT1703274.1"/>
    </source>
</evidence>
<dbReference type="EMBL" id="JAHESD010000013">
    <property type="protein sequence ID" value="MBT1703274.1"/>
    <property type="molecule type" value="Genomic_DNA"/>
</dbReference>
<comment type="caution">
    <text evidence="1">The sequence shown here is derived from an EMBL/GenBank/DDBJ whole genome shotgun (WGS) entry which is preliminary data.</text>
</comment>
<dbReference type="Pfam" id="PF11751">
    <property type="entry name" value="PorP_SprF"/>
    <property type="match status" value="1"/>
</dbReference>
<dbReference type="InterPro" id="IPR019861">
    <property type="entry name" value="PorP/SprF_Bacteroidetes"/>
</dbReference>
<dbReference type="Proteomes" id="UP000772618">
    <property type="component" value="Unassembled WGS sequence"/>
</dbReference>
<proteinExistence type="predicted"/>
<dbReference type="NCBIfam" id="TIGR03519">
    <property type="entry name" value="T9SS_PorP_fam"/>
    <property type="match status" value="1"/>
</dbReference>
<organism evidence="1 2">
    <name type="scientific">Chryseosolibacter indicus</name>
    <dbReference type="NCBI Taxonomy" id="2782351"/>
    <lineage>
        <taxon>Bacteria</taxon>
        <taxon>Pseudomonadati</taxon>
        <taxon>Bacteroidota</taxon>
        <taxon>Cytophagia</taxon>
        <taxon>Cytophagales</taxon>
        <taxon>Chryseotaleaceae</taxon>
        <taxon>Chryseosolibacter</taxon>
    </lineage>
</organism>